<dbReference type="EMBL" id="LNSV01000017">
    <property type="protein sequence ID" value="KUH39057.1"/>
    <property type="molecule type" value="Genomic_DNA"/>
</dbReference>
<dbReference type="GO" id="GO:0004803">
    <property type="term" value="F:transposase activity"/>
    <property type="evidence" value="ECO:0007669"/>
    <property type="project" value="InterPro"/>
</dbReference>
<reference evidence="3 4" key="1">
    <citation type="submission" date="2015-11" db="EMBL/GenBank/DDBJ databases">
        <title>Genome-wide analysis reveals the secondary metabolome in Streptomyces kanasensis ZX01.</title>
        <authorList>
            <person name="Zhang G."/>
            <person name="Han L."/>
            <person name="Feng J."/>
            <person name="Zhang X."/>
        </authorList>
    </citation>
    <scope>NUCLEOTIDE SEQUENCE [LARGE SCALE GENOMIC DNA]</scope>
    <source>
        <strain evidence="3 4">ZX01</strain>
    </source>
</reference>
<evidence type="ECO:0000313" key="4">
    <source>
        <dbReference type="Proteomes" id="UP000054011"/>
    </source>
</evidence>
<feature type="compositionally biased region" description="Basic and acidic residues" evidence="1">
    <location>
        <begin position="1"/>
        <end position="17"/>
    </location>
</feature>
<dbReference type="InterPro" id="IPR002559">
    <property type="entry name" value="Transposase_11"/>
</dbReference>
<dbReference type="OrthoDB" id="4546548at2"/>
<comment type="caution">
    <text evidence="3">The sequence shown here is derived from an EMBL/GenBank/DDBJ whole genome shotgun (WGS) entry which is preliminary data.</text>
</comment>
<protein>
    <submittedName>
        <fullName evidence="3">Transposase</fullName>
    </submittedName>
</protein>
<feature type="region of interest" description="Disordered" evidence="1">
    <location>
        <begin position="1"/>
        <end position="27"/>
    </location>
</feature>
<feature type="domain" description="Transposase IS4-like" evidence="2">
    <location>
        <begin position="20"/>
        <end position="77"/>
    </location>
</feature>
<dbReference type="Pfam" id="PF01609">
    <property type="entry name" value="DDE_Tnp_1"/>
    <property type="match status" value="1"/>
</dbReference>
<evidence type="ECO:0000313" key="3">
    <source>
        <dbReference type="EMBL" id="KUH39057.1"/>
    </source>
</evidence>
<dbReference type="STRING" id="936756.ATE80_09615"/>
<evidence type="ECO:0000259" key="2">
    <source>
        <dbReference type="Pfam" id="PF01609"/>
    </source>
</evidence>
<name>A0A100Y7F2_9ACTN</name>
<dbReference type="Proteomes" id="UP000054011">
    <property type="component" value="Unassembled WGS sequence"/>
</dbReference>
<dbReference type="GO" id="GO:0006313">
    <property type="term" value="P:DNA transposition"/>
    <property type="evidence" value="ECO:0007669"/>
    <property type="project" value="InterPro"/>
</dbReference>
<dbReference type="GO" id="GO:0003677">
    <property type="term" value="F:DNA binding"/>
    <property type="evidence" value="ECO:0007669"/>
    <property type="project" value="InterPro"/>
</dbReference>
<organism evidence="3 4">
    <name type="scientific">Streptomyces kanasensis</name>
    <dbReference type="NCBI Taxonomy" id="936756"/>
    <lineage>
        <taxon>Bacteria</taxon>
        <taxon>Bacillati</taxon>
        <taxon>Actinomycetota</taxon>
        <taxon>Actinomycetes</taxon>
        <taxon>Kitasatosporales</taxon>
        <taxon>Streptomycetaceae</taxon>
        <taxon>Streptomyces</taxon>
    </lineage>
</organism>
<proteinExistence type="predicted"/>
<evidence type="ECO:0000256" key="1">
    <source>
        <dbReference type="SAM" id="MobiDB-lite"/>
    </source>
</evidence>
<accession>A0A100Y7F2</accession>
<dbReference type="AlphaFoldDB" id="A0A100Y7F2"/>
<sequence>MESTDTSHKATIPERVDQLAGRKRRRERPCGFDRAVYRRRNIVERCFHRLKQWRGIATRYDKRPDRYLAAVTLAGTLIWLDT</sequence>
<gene>
    <name evidence="3" type="ORF">ATE80_09615</name>
</gene>
<keyword evidence="4" id="KW-1185">Reference proteome</keyword>